<evidence type="ECO:0000256" key="1">
    <source>
        <dbReference type="ARBA" id="ARBA00006820"/>
    </source>
</evidence>
<feature type="region of interest" description="Disordered" evidence="2">
    <location>
        <begin position="134"/>
        <end position="153"/>
    </location>
</feature>
<dbReference type="PANTHER" id="PTHR46088">
    <property type="entry name" value="TUBULIN--TYROSINE LIGASE-LIKE PROTEIN 12"/>
    <property type="match status" value="1"/>
</dbReference>
<dbReference type="OMA" id="WTPDCKR"/>
<dbReference type="EMBL" id="DS268518">
    <property type="protein sequence ID" value="EFO84543.1"/>
    <property type="molecule type" value="Genomic_DNA"/>
</dbReference>
<dbReference type="FunCoup" id="E3N384">
    <property type="interactions" value="2588"/>
</dbReference>
<evidence type="ECO:0000256" key="2">
    <source>
        <dbReference type="SAM" id="MobiDB-lite"/>
    </source>
</evidence>
<dbReference type="InterPro" id="IPR013815">
    <property type="entry name" value="ATP_grasp_subdomain_1"/>
</dbReference>
<feature type="domain" description="Tubulin--tyrosine ligase-like protein 12 SET-like" evidence="3">
    <location>
        <begin position="168"/>
        <end position="281"/>
    </location>
</feature>
<dbReference type="STRING" id="31234.E3N384"/>
<dbReference type="InterPro" id="IPR027749">
    <property type="entry name" value="TTLL12"/>
</dbReference>
<protein>
    <submittedName>
        <fullName evidence="4">CRE-TTLL-12 protein</fullName>
    </submittedName>
</protein>
<reference evidence="4" key="1">
    <citation type="submission" date="2007-07" db="EMBL/GenBank/DDBJ databases">
        <title>PCAP assembly of the Caenorhabditis remanei genome.</title>
        <authorList>
            <consortium name="The Caenorhabditis remanei Sequencing Consortium"/>
            <person name="Wilson R.K."/>
        </authorList>
    </citation>
    <scope>NUCLEOTIDE SEQUENCE [LARGE SCALE GENOMIC DNA]</scope>
    <source>
        <strain evidence="4">PB4641</strain>
    </source>
</reference>
<dbReference type="GO" id="GO:0005524">
    <property type="term" value="F:ATP binding"/>
    <property type="evidence" value="ECO:0007669"/>
    <property type="project" value="InterPro"/>
</dbReference>
<keyword evidence="5" id="KW-1185">Reference proteome</keyword>
<dbReference type="CDD" id="cd08161">
    <property type="entry name" value="SET"/>
    <property type="match status" value="1"/>
</dbReference>
<dbReference type="Pfam" id="PF03133">
    <property type="entry name" value="TTL"/>
    <property type="match status" value="1"/>
</dbReference>
<dbReference type="HOGENOM" id="CLU_018324_0_0_1"/>
<name>E3N384_CAERE</name>
<accession>E3N384</accession>
<dbReference type="OrthoDB" id="60477at2759"/>
<dbReference type="PROSITE" id="PS51221">
    <property type="entry name" value="TTL"/>
    <property type="match status" value="1"/>
</dbReference>
<dbReference type="GO" id="GO:0018991">
    <property type="term" value="P:egg-laying behavior"/>
    <property type="evidence" value="ECO:0007669"/>
    <property type="project" value="EnsemblMetazoa"/>
</dbReference>
<proteinExistence type="inferred from homology"/>
<dbReference type="eggNOG" id="KOG2155">
    <property type="taxonomic scope" value="Eukaryota"/>
</dbReference>
<dbReference type="Pfam" id="PF25556">
    <property type="entry name" value="SET_TTL"/>
    <property type="match status" value="1"/>
</dbReference>
<organism evidence="5">
    <name type="scientific">Caenorhabditis remanei</name>
    <name type="common">Caenorhabditis vulgaris</name>
    <dbReference type="NCBI Taxonomy" id="31234"/>
    <lineage>
        <taxon>Eukaryota</taxon>
        <taxon>Metazoa</taxon>
        <taxon>Ecdysozoa</taxon>
        <taxon>Nematoda</taxon>
        <taxon>Chromadorea</taxon>
        <taxon>Rhabditida</taxon>
        <taxon>Rhabditina</taxon>
        <taxon>Rhabditomorpha</taxon>
        <taxon>Rhabditoidea</taxon>
        <taxon>Rhabditidae</taxon>
        <taxon>Peloderinae</taxon>
        <taxon>Caenorhabditis</taxon>
    </lineage>
</organism>
<evidence type="ECO:0000313" key="4">
    <source>
        <dbReference type="EMBL" id="EFO84543.1"/>
    </source>
</evidence>
<dbReference type="InterPro" id="IPR004344">
    <property type="entry name" value="TTL/TTLL_fam"/>
</dbReference>
<evidence type="ECO:0000259" key="3">
    <source>
        <dbReference type="Pfam" id="PF25556"/>
    </source>
</evidence>
<dbReference type="InterPro" id="IPR057954">
    <property type="entry name" value="SET_TTL12"/>
</dbReference>
<sequence>MSEERVDYPFSTFLDQHSGQLNASAVPPELWHSLYKKLADQTFDAGDRFQIICEMNEDDEKTLFVRALEDMHNNDEENIFLIDHFVSFSSESARKCVETTEGLAEKLASLFGIDTDSLCEGDDTTEKIETSIEKEEQEHARRLSDSDVTPGLPRHESIDARLSSYSVDDPKSELTEKVMKSLWKYAQTYSISYQLENGEIEKKHVWYVMDDFGSRVRHSAEPNVRIVPLMFLPQNCAYSIMFLTKPVKTDEEITMDWAANVITAQNPQWRKYIENPWAPMDFSKESMVPGAPTMEYFTSGRNPDFLAEGKEQQTAQSAIFTSLPILKKRKIKVYADDTQLTEHLKTHQIEYVDDWKKADVIWMIKHFHDYNQLSTENPCGMVNQFPFESCITVKDLLAACAMRDPVKNDWYQLTYNLNTQLPEFVSRFQNREKNGQHNVWIVKPWNLARGMEMTVTQDLNQIIRMVETGPKVRRVWVLGYCSFITKNCENSKIVCEYIPRPLLFPRPDNGNKVKFDLRYIVFLNGISPVTAYVYNRFWIRFAINEFQLSNFDDLETHFTVFNYLDKEKVLQMKCEQFIKTIEKTYPKIQWDNVQKDINSTIRKAIEAAAKEEAPRGVAPNIQSRAMYGVDIMLQHSPENDDVIKSTLLEINFMPDTTRACQYYPDFADTVFDTLFLDDIDPTKVTPI</sequence>
<comment type="similarity">
    <text evidence="1">Belongs to the tubulin--tyrosine ligase family.</text>
</comment>
<dbReference type="PANTHER" id="PTHR46088:SF1">
    <property type="entry name" value="TUBULIN--TYROSINE LIGASE-LIKE PROTEIN 12"/>
    <property type="match status" value="1"/>
</dbReference>
<dbReference type="GO" id="GO:0005737">
    <property type="term" value="C:cytoplasm"/>
    <property type="evidence" value="ECO:0007669"/>
    <property type="project" value="TreeGrafter"/>
</dbReference>
<evidence type="ECO:0000313" key="5">
    <source>
        <dbReference type="Proteomes" id="UP000008281"/>
    </source>
</evidence>
<dbReference type="AlphaFoldDB" id="E3N384"/>
<dbReference type="SUPFAM" id="SSF56059">
    <property type="entry name" value="Glutathione synthetase ATP-binding domain-like"/>
    <property type="match status" value="1"/>
</dbReference>
<dbReference type="InterPro" id="IPR046341">
    <property type="entry name" value="SET_dom_sf"/>
</dbReference>
<dbReference type="Gene3D" id="3.30.1490.20">
    <property type="entry name" value="ATP-grasp fold, A domain"/>
    <property type="match status" value="1"/>
</dbReference>
<dbReference type="Proteomes" id="UP000008281">
    <property type="component" value="Unassembled WGS sequence"/>
</dbReference>
<dbReference type="SUPFAM" id="SSF82199">
    <property type="entry name" value="SET domain"/>
    <property type="match status" value="1"/>
</dbReference>
<dbReference type="InParanoid" id="E3N384"/>
<gene>
    <name evidence="4" type="primary">Cre-ttll-12</name>
    <name evidence="4" type="ORF">CRE_22567</name>
</gene>
<dbReference type="Gene3D" id="3.30.470.20">
    <property type="entry name" value="ATP-grasp fold, B domain"/>
    <property type="match status" value="1"/>
</dbReference>
<feature type="compositionally biased region" description="Basic and acidic residues" evidence="2">
    <location>
        <begin position="134"/>
        <end position="145"/>
    </location>
</feature>